<sequence length="236" mass="26376">MAVVPGSIKLERAGEGVYTLTLPKDSEGKEDLSKWPTKNRDYDITETTVTPRPRVSQRAWMGPAYLLILLLVIVITNIPLRGLWSLIVIITAAMLGLIIALMGWADDIVKNLSALHIYINMSGYLFVSAVLFVIWFVAVNIFDKRTYIAFTPGQIRVCEEIGGREKSYDTIGMTLEKHRDDLFRHWILGFGSGDLTVRTSGADRHEIVMQNVLGIGWRLPKIEAMLRAGQAKVSSS</sequence>
<dbReference type="AlphaFoldDB" id="A0A6C2YM67"/>
<accession>A0A6C2YM67</accession>
<reference evidence="2" key="1">
    <citation type="submission" date="2019-04" db="EMBL/GenBank/DDBJ databases">
        <authorList>
            <consortium name="Science for Life Laboratories"/>
        </authorList>
    </citation>
    <scope>NUCLEOTIDE SEQUENCE</scope>
    <source>
        <strain evidence="2">MBLW1</strain>
    </source>
</reference>
<feature type="transmembrane region" description="Helical" evidence="1">
    <location>
        <begin position="117"/>
        <end position="138"/>
    </location>
</feature>
<organism evidence="2">
    <name type="scientific">Tuwongella immobilis</name>
    <dbReference type="NCBI Taxonomy" id="692036"/>
    <lineage>
        <taxon>Bacteria</taxon>
        <taxon>Pseudomonadati</taxon>
        <taxon>Planctomycetota</taxon>
        <taxon>Planctomycetia</taxon>
        <taxon>Gemmatales</taxon>
        <taxon>Gemmataceae</taxon>
        <taxon>Tuwongella</taxon>
    </lineage>
</organism>
<dbReference type="InParanoid" id="A0A6C2YM67"/>
<dbReference type="Proteomes" id="UP000464378">
    <property type="component" value="Chromosome"/>
</dbReference>
<gene>
    <name evidence="2" type="ORF">GMBLW1_15060</name>
</gene>
<evidence type="ECO:0000313" key="3">
    <source>
        <dbReference type="Proteomes" id="UP000464378"/>
    </source>
</evidence>
<evidence type="ECO:0000313" key="2">
    <source>
        <dbReference type="EMBL" id="VIP02454.1"/>
    </source>
</evidence>
<name>A0A6C2YM67_9BACT</name>
<feature type="transmembrane region" description="Helical" evidence="1">
    <location>
        <begin position="84"/>
        <end position="105"/>
    </location>
</feature>
<protein>
    <submittedName>
        <fullName evidence="2">Uncharacterized protein</fullName>
    </submittedName>
</protein>
<dbReference type="EMBL" id="LR593887">
    <property type="protein sequence ID" value="VTS01447.1"/>
    <property type="molecule type" value="Genomic_DNA"/>
</dbReference>
<keyword evidence="1" id="KW-0472">Membrane</keyword>
<proteinExistence type="predicted"/>
<dbReference type="KEGG" id="tim:GMBLW1_15060"/>
<evidence type="ECO:0000256" key="1">
    <source>
        <dbReference type="SAM" id="Phobius"/>
    </source>
</evidence>
<keyword evidence="1" id="KW-1133">Transmembrane helix</keyword>
<keyword evidence="1" id="KW-0812">Transmembrane</keyword>
<keyword evidence="3" id="KW-1185">Reference proteome</keyword>
<feature type="transmembrane region" description="Helical" evidence="1">
    <location>
        <begin position="59"/>
        <end position="78"/>
    </location>
</feature>
<dbReference type="EMBL" id="LR586016">
    <property type="protein sequence ID" value="VIP02454.1"/>
    <property type="molecule type" value="Genomic_DNA"/>
</dbReference>